<sequence length="834" mass="91528">MDLSSSQPQQLPSHLQSQPSYRSNANQSLNAAASAPNNHQGYLTDPDAEQVQGGGRFTEEWEASQRGTSIVDGHRGGSMQRSPSAHSYRSGDDGYLQQAQDKLSRGNTLKKKSSMRRQSSLGRSASRRSARAGSVRSLALNSASDRDEANSAFYCPVPTSGNPTEVLTNRFQVWRKVLKDLIAYFREIQNHYESRSKTLLKLANVSNNISTPPGFLKSGGLDDALQILRAYNKNAILEANKSKEIEEDVILALTGLRSDLQQKIKEIKNLSGDFKNSVQKEMDNTGKAVQALQNVLGKTEIDSASTTGKQDPFLLRLAVDRQIERQLDEENYLHQAYLNLESSGRELESIVVGEIQKAYNAYAGILKREAENAFNAIEELRDGPISMPKDQEWIHFVTNDNSFVDPNVPLRSAQYIHYPGRDHVAAQEIRAGLLERKSKYLKSYTAGWYVLSTTHLHEFKSADKGQAPVMSLYLPEQKLGSHSSQGGSSNKFILKGRQTGSMHRGHTWVFRAESHDTMMAWYEDIKTLTETTPEERSHFVRSHSRSLSQSSRRSASSDGMLDEDDEEPFSASSQIDVNPNPKQDAMSRRSQPGGRFPSDIQVNAQRGLQAPHSPSSVGSGTQEQPQDVSTAGGLPAGAYMGTNFSGQDYSHDQERPGGYGAQEGTPIDDMPSQAAIANHEAQQDGVNPYTSETVDYNQSHWQDNAYVAPIVASQYQPEQQQTEYADHAAGDVAGNAGGYHQAPPEPEASRTLNGIPSGVNVLAVNAGGVPRSEPQPAHEMEAPVPMSEDASLLADTPVVDTPPARPVDRNTRTESVQTISNLHIPGEYPRNSIA</sequence>
<feature type="compositionally biased region" description="Low complexity" evidence="2">
    <location>
        <begin position="545"/>
        <end position="557"/>
    </location>
</feature>
<accession>A0AA39L4L6</accession>
<dbReference type="InterPro" id="IPR001849">
    <property type="entry name" value="PH_domain"/>
</dbReference>
<evidence type="ECO:0000256" key="1">
    <source>
        <dbReference type="ARBA" id="ARBA00022553"/>
    </source>
</evidence>
<dbReference type="InterPro" id="IPR046869">
    <property type="entry name" value="SLM1/RGC1-like_PH"/>
</dbReference>
<gene>
    <name evidence="4" type="ORF">NLU13_8404</name>
</gene>
<dbReference type="PROSITE" id="PS50003">
    <property type="entry name" value="PH_DOMAIN"/>
    <property type="match status" value="1"/>
</dbReference>
<proteinExistence type="predicted"/>
<feature type="compositionally biased region" description="Low complexity" evidence="2">
    <location>
        <begin position="1"/>
        <end position="38"/>
    </location>
</feature>
<evidence type="ECO:0000313" key="4">
    <source>
        <dbReference type="EMBL" id="KAK0384316.1"/>
    </source>
</evidence>
<feature type="region of interest" description="Disordered" evidence="2">
    <location>
        <begin position="796"/>
        <end position="834"/>
    </location>
</feature>
<dbReference type="InterPro" id="IPR043453">
    <property type="entry name" value="Slm1_PH"/>
</dbReference>
<feature type="compositionally biased region" description="Polar residues" evidence="2">
    <location>
        <begin position="684"/>
        <end position="694"/>
    </location>
</feature>
<dbReference type="PANTHER" id="PTHR31941:SF16">
    <property type="entry name" value="PHOSPHATIDYLINOSITOL 4,5-BISPHOSPHATE-BINDING PROTEIN SLM1-RELATED"/>
    <property type="match status" value="1"/>
</dbReference>
<feature type="region of interest" description="Disordered" evidence="2">
    <location>
        <begin position="532"/>
        <end position="694"/>
    </location>
</feature>
<comment type="caution">
    <text evidence="4">The sequence shown here is derived from an EMBL/GenBank/DDBJ whole genome shotgun (WGS) entry which is preliminary data.</text>
</comment>
<reference evidence="4" key="1">
    <citation type="submission" date="2022-10" db="EMBL/GenBank/DDBJ databases">
        <title>Determination and structural analysis of whole genome sequence of Sarocladium strictum F4-1.</title>
        <authorList>
            <person name="Hu L."/>
            <person name="Jiang Y."/>
        </authorList>
    </citation>
    <scope>NUCLEOTIDE SEQUENCE</scope>
    <source>
        <strain evidence="4">F4-1</strain>
    </source>
</reference>
<dbReference type="Gene3D" id="1.20.1270.60">
    <property type="entry name" value="Arfaptin homology (AH) domain/BAR domain"/>
    <property type="match status" value="1"/>
</dbReference>
<feature type="compositionally biased region" description="Polar residues" evidence="2">
    <location>
        <begin position="97"/>
        <end position="107"/>
    </location>
</feature>
<dbReference type="SUPFAM" id="SSF103657">
    <property type="entry name" value="BAR/IMD domain-like"/>
    <property type="match status" value="1"/>
</dbReference>
<feature type="region of interest" description="Disordered" evidence="2">
    <location>
        <begin position="1"/>
        <end position="141"/>
    </location>
</feature>
<evidence type="ECO:0000259" key="3">
    <source>
        <dbReference type="PROSITE" id="PS50003"/>
    </source>
</evidence>
<keyword evidence="5" id="KW-1185">Reference proteome</keyword>
<dbReference type="InterPro" id="IPR046868">
    <property type="entry name" value="BAR_4"/>
</dbReference>
<feature type="compositionally biased region" description="Polar residues" evidence="2">
    <location>
        <begin position="570"/>
        <end position="581"/>
    </location>
</feature>
<evidence type="ECO:0000313" key="5">
    <source>
        <dbReference type="Proteomes" id="UP001175261"/>
    </source>
</evidence>
<feature type="compositionally biased region" description="Low complexity" evidence="2">
    <location>
        <begin position="131"/>
        <end position="140"/>
    </location>
</feature>
<keyword evidence="1" id="KW-0597">Phosphoprotein</keyword>
<dbReference type="Proteomes" id="UP001175261">
    <property type="component" value="Unassembled WGS sequence"/>
</dbReference>
<feature type="domain" description="PH" evidence="3">
    <location>
        <begin position="427"/>
        <end position="530"/>
    </location>
</feature>
<dbReference type="CDD" id="cd13311">
    <property type="entry name" value="PH_Slm1"/>
    <property type="match status" value="1"/>
</dbReference>
<name>A0AA39L4L6_SARSR</name>
<dbReference type="SUPFAM" id="SSF50729">
    <property type="entry name" value="PH domain-like"/>
    <property type="match status" value="1"/>
</dbReference>
<dbReference type="SMART" id="SM00233">
    <property type="entry name" value="PH"/>
    <property type="match status" value="1"/>
</dbReference>
<dbReference type="EMBL" id="JAPDFR010000008">
    <property type="protein sequence ID" value="KAK0384316.1"/>
    <property type="molecule type" value="Genomic_DNA"/>
</dbReference>
<protein>
    <recommendedName>
        <fullName evidence="3">PH domain-containing protein</fullName>
    </recommendedName>
</protein>
<dbReference type="Gene3D" id="2.30.29.30">
    <property type="entry name" value="Pleckstrin-homology domain (PH domain)/Phosphotyrosine-binding domain (PTB)"/>
    <property type="match status" value="1"/>
</dbReference>
<dbReference type="InterPro" id="IPR011993">
    <property type="entry name" value="PH-like_dom_sf"/>
</dbReference>
<dbReference type="Pfam" id="PF20400">
    <property type="entry name" value="BAR_4"/>
    <property type="match status" value="1"/>
</dbReference>
<dbReference type="InterPro" id="IPR027267">
    <property type="entry name" value="AH/BAR_dom_sf"/>
</dbReference>
<dbReference type="AlphaFoldDB" id="A0AA39L4L6"/>
<feature type="region of interest" description="Disordered" evidence="2">
    <location>
        <begin position="732"/>
        <end position="751"/>
    </location>
</feature>
<evidence type="ECO:0000256" key="2">
    <source>
        <dbReference type="SAM" id="MobiDB-lite"/>
    </source>
</evidence>
<dbReference type="PANTHER" id="PTHR31941">
    <property type="entry name" value="CYTOSKELETAL SIGNALING PROTEIN SLM1"/>
    <property type="match status" value="1"/>
</dbReference>
<dbReference type="Pfam" id="PF20399">
    <property type="entry name" value="PH_20"/>
    <property type="match status" value="1"/>
</dbReference>
<organism evidence="4 5">
    <name type="scientific">Sarocladium strictum</name>
    <name type="common">Black bundle disease fungus</name>
    <name type="synonym">Acremonium strictum</name>
    <dbReference type="NCBI Taxonomy" id="5046"/>
    <lineage>
        <taxon>Eukaryota</taxon>
        <taxon>Fungi</taxon>
        <taxon>Dikarya</taxon>
        <taxon>Ascomycota</taxon>
        <taxon>Pezizomycotina</taxon>
        <taxon>Sordariomycetes</taxon>
        <taxon>Hypocreomycetidae</taxon>
        <taxon>Hypocreales</taxon>
        <taxon>Sarocladiaceae</taxon>
        <taxon>Sarocladium</taxon>
    </lineage>
</organism>
<feature type="compositionally biased region" description="Polar residues" evidence="2">
    <location>
        <begin position="600"/>
        <end position="629"/>
    </location>
</feature>